<evidence type="ECO:0000313" key="2">
    <source>
        <dbReference type="EMBL" id="OJZ75357.1"/>
    </source>
</evidence>
<dbReference type="InterPro" id="IPR026954">
    <property type="entry name" value="PknH-like_Extracell"/>
</dbReference>
<comment type="caution">
    <text evidence="2">The sequence shown here is derived from an EMBL/GenBank/DDBJ whole genome shotgun (WGS) entry which is preliminary data.</text>
</comment>
<dbReference type="AlphaFoldDB" id="A0A1Q4I097"/>
<evidence type="ECO:0000259" key="1">
    <source>
        <dbReference type="Pfam" id="PF14032"/>
    </source>
</evidence>
<dbReference type="PROSITE" id="PS51257">
    <property type="entry name" value="PROKAR_LIPOPROTEIN"/>
    <property type="match status" value="1"/>
</dbReference>
<evidence type="ECO:0000313" key="3">
    <source>
        <dbReference type="Proteomes" id="UP000186438"/>
    </source>
</evidence>
<dbReference type="Gene3D" id="3.40.1000.70">
    <property type="entry name" value="PknH-like extracellular domain"/>
    <property type="match status" value="1"/>
</dbReference>
<sequence>MRDAAGKRHALALVVLTALTTGCTMTTDGRVVAAPTLGHAPQPLPPAALSGLLLDSGDVGDIMDAHMEVVASGDTMYTNRPLEDGCLVWAEAQEYSYEGSGWTAVRVQELKDHRDRADHIAYQAVVTFPEAMTAHNFYAGQVTGWANCDNRRVDLHDPGDPHPHYWMLNKAAVDDGVLTVTRFQEEGADGWACQRALTTANNVVVDVSACADHVGDRGAQIAKRIAKKIA</sequence>
<feature type="domain" description="PknH-like extracellular" evidence="1">
    <location>
        <begin position="44"/>
        <end position="228"/>
    </location>
</feature>
<gene>
    <name evidence="2" type="ORF">BRW65_05100</name>
</gene>
<dbReference type="InterPro" id="IPR038232">
    <property type="entry name" value="PknH-like_Extracell_sf"/>
</dbReference>
<accession>A0A1Q4I097</accession>
<protein>
    <submittedName>
        <fullName evidence="2">Sensor domain-containing protein</fullName>
    </submittedName>
</protein>
<proteinExistence type="predicted"/>
<dbReference type="RefSeq" id="WP_073872331.1">
    <property type="nucleotide sequence ID" value="NZ_MPNT01000003.1"/>
</dbReference>
<dbReference type="EMBL" id="MPNT01000003">
    <property type="protein sequence ID" value="OJZ75357.1"/>
    <property type="molecule type" value="Genomic_DNA"/>
</dbReference>
<keyword evidence="3" id="KW-1185">Reference proteome</keyword>
<dbReference type="STRING" id="53378.BRW65_05100"/>
<reference evidence="2 3" key="1">
    <citation type="submission" date="2016-11" db="EMBL/GenBank/DDBJ databases">
        <title>Genome sequences of unsequenced Mycobacteria.</title>
        <authorList>
            <person name="Greninger A.L."/>
            <person name="Fang F."/>
            <person name="Jerome K.R."/>
        </authorList>
    </citation>
    <scope>NUCLEOTIDE SEQUENCE [LARGE SCALE GENOMIC DNA]</scope>
    <source>
        <strain evidence="2 3">M11</strain>
    </source>
</reference>
<dbReference type="Proteomes" id="UP000186438">
    <property type="component" value="Unassembled WGS sequence"/>
</dbReference>
<dbReference type="Pfam" id="PF14032">
    <property type="entry name" value="PknH_C"/>
    <property type="match status" value="1"/>
</dbReference>
<organism evidence="2 3">
    <name type="scientific">Mycobacterium paraffinicum</name>
    <dbReference type="NCBI Taxonomy" id="53378"/>
    <lineage>
        <taxon>Bacteria</taxon>
        <taxon>Bacillati</taxon>
        <taxon>Actinomycetota</taxon>
        <taxon>Actinomycetes</taxon>
        <taxon>Mycobacteriales</taxon>
        <taxon>Mycobacteriaceae</taxon>
        <taxon>Mycobacterium</taxon>
    </lineage>
</organism>
<dbReference type="OrthoDB" id="4761399at2"/>
<name>A0A1Q4I097_9MYCO</name>